<dbReference type="Proteomes" id="UP000321436">
    <property type="component" value="Unassembled WGS sequence"/>
</dbReference>
<proteinExistence type="predicted"/>
<dbReference type="SUPFAM" id="SSF49452">
    <property type="entry name" value="Starch-binding domain-like"/>
    <property type="match status" value="1"/>
</dbReference>
<dbReference type="GO" id="GO:2001070">
    <property type="term" value="F:starch binding"/>
    <property type="evidence" value="ECO:0007669"/>
    <property type="project" value="InterPro"/>
</dbReference>
<feature type="domain" description="SusE outer membrane protein" evidence="1">
    <location>
        <begin position="20"/>
        <end position="114"/>
    </location>
</feature>
<gene>
    <name evidence="2" type="ORF">CCY01nite_43010</name>
</gene>
<comment type="caution">
    <text evidence="2">The sequence shown here is derived from an EMBL/GenBank/DDBJ whole genome shotgun (WGS) entry which is preliminary data.</text>
</comment>
<dbReference type="Gene3D" id="2.60.40.3620">
    <property type="match status" value="2"/>
</dbReference>
<dbReference type="InterPro" id="IPR025970">
    <property type="entry name" value="SusE"/>
</dbReference>
<dbReference type="AlphaFoldDB" id="A0A512RQQ3"/>
<dbReference type="CDD" id="cd12967">
    <property type="entry name" value="CBM_SusE-F_like_u1"/>
    <property type="match status" value="1"/>
</dbReference>
<keyword evidence="3" id="KW-1185">Reference proteome</keyword>
<evidence type="ECO:0000259" key="1">
    <source>
        <dbReference type="Pfam" id="PF14292"/>
    </source>
</evidence>
<protein>
    <recommendedName>
        <fullName evidence="1">SusE outer membrane protein domain-containing protein</fullName>
    </recommendedName>
</protein>
<dbReference type="InterPro" id="IPR013784">
    <property type="entry name" value="Carb-bd-like_fold"/>
</dbReference>
<dbReference type="Pfam" id="PF14292">
    <property type="entry name" value="SusE"/>
    <property type="match status" value="1"/>
</dbReference>
<evidence type="ECO:0000313" key="2">
    <source>
        <dbReference type="EMBL" id="GEP98041.1"/>
    </source>
</evidence>
<sequence>MSCKKEGDVYQVKDGSFNGNALSASSAAIVLAQADEEKEAVSFSWDAADFGEKPAVQYTLQLAVDTANSWSNAKSFSAGAGKTGYAFIGKDLNNMLNAMGLAAGTPSDIAVRIKAEVLQNNGTASTIKPVYSNTLLLEVTTYSLSLYIPGDYQGWNPAAAPLLNPVEGKPGLYEGYVYMPGSGAQYFKYTNAPDWDHTNYGDGGNGTFSTDGLAAGLSVPDGGYYQLTADLNNNKWTATKTSWSIIGDATPGGWDTDTQMAYDPDTQTWTLTCDMQAGGSFKFRANNAWAIDFGMDPATGKLVYADHPLLGYTPDLWNLSVPSSGNYTITLDLHISQQYTYTLTKN</sequence>
<dbReference type="GO" id="GO:0019867">
    <property type="term" value="C:outer membrane"/>
    <property type="evidence" value="ECO:0007669"/>
    <property type="project" value="InterPro"/>
</dbReference>
<reference evidence="2 3" key="1">
    <citation type="submission" date="2019-07" db="EMBL/GenBank/DDBJ databases">
        <title>Whole genome shotgun sequence of Chitinophaga cymbidii NBRC 109752.</title>
        <authorList>
            <person name="Hosoyama A."/>
            <person name="Uohara A."/>
            <person name="Ohji S."/>
            <person name="Ichikawa N."/>
        </authorList>
    </citation>
    <scope>NUCLEOTIDE SEQUENCE [LARGE SCALE GENOMIC DNA]</scope>
    <source>
        <strain evidence="2 3">NBRC 109752</strain>
    </source>
</reference>
<accession>A0A512RQQ3</accession>
<evidence type="ECO:0000313" key="3">
    <source>
        <dbReference type="Proteomes" id="UP000321436"/>
    </source>
</evidence>
<name>A0A512RQQ3_9BACT</name>
<organism evidence="2 3">
    <name type="scientific">Chitinophaga cymbidii</name>
    <dbReference type="NCBI Taxonomy" id="1096750"/>
    <lineage>
        <taxon>Bacteria</taxon>
        <taxon>Pseudomonadati</taxon>
        <taxon>Bacteroidota</taxon>
        <taxon>Chitinophagia</taxon>
        <taxon>Chitinophagales</taxon>
        <taxon>Chitinophagaceae</taxon>
        <taxon>Chitinophaga</taxon>
    </lineage>
</organism>
<dbReference type="EMBL" id="BKAU01000005">
    <property type="protein sequence ID" value="GEP98041.1"/>
    <property type="molecule type" value="Genomic_DNA"/>
</dbReference>